<dbReference type="PANTHER" id="PTHR21235:SF2">
    <property type="entry name" value="IMIDAZOLE GLYCEROL PHOSPHATE SYNTHASE HISHF"/>
    <property type="match status" value="1"/>
</dbReference>
<dbReference type="EC" id="4.1.3.-" evidence="1"/>
<proteinExistence type="predicted"/>
<dbReference type="SUPFAM" id="SSF51366">
    <property type="entry name" value="Ribulose-phoshate binding barrel"/>
    <property type="match status" value="1"/>
</dbReference>
<dbReference type="Pfam" id="PF00977">
    <property type="entry name" value="His_biosynth"/>
    <property type="match status" value="1"/>
</dbReference>
<dbReference type="InterPro" id="IPR050064">
    <property type="entry name" value="IGPS_HisA/HisF"/>
</dbReference>
<dbReference type="GO" id="GO:0000107">
    <property type="term" value="F:imidazoleglycerol-phosphate synthase activity"/>
    <property type="evidence" value="ECO:0007669"/>
    <property type="project" value="TreeGrafter"/>
</dbReference>
<organism evidence="1">
    <name type="scientific">bioreactor metagenome</name>
    <dbReference type="NCBI Taxonomy" id="1076179"/>
    <lineage>
        <taxon>unclassified sequences</taxon>
        <taxon>metagenomes</taxon>
        <taxon>ecological metagenomes</taxon>
    </lineage>
</organism>
<name>A0A645FQK2_9ZZZZ</name>
<dbReference type="InterPro" id="IPR006062">
    <property type="entry name" value="His_biosynth"/>
</dbReference>
<dbReference type="PANTHER" id="PTHR21235">
    <property type="entry name" value="IMIDAZOLE GLYCEROL PHOSPHATE SYNTHASE SUBUNIT HISF/H IGP SYNTHASE SUBUNIT HISF/H"/>
    <property type="match status" value="1"/>
</dbReference>
<evidence type="ECO:0000313" key="1">
    <source>
        <dbReference type="EMBL" id="MPN16691.1"/>
    </source>
</evidence>
<accession>A0A645FQK2</accession>
<comment type="caution">
    <text evidence="1">The sequence shown here is derived from an EMBL/GenBank/DDBJ whole genome shotgun (WGS) entry which is preliminary data.</text>
</comment>
<keyword evidence="1" id="KW-0456">Lyase</keyword>
<dbReference type="GO" id="GO:0016829">
    <property type="term" value="F:lyase activity"/>
    <property type="evidence" value="ECO:0007669"/>
    <property type="project" value="UniProtKB-KW"/>
</dbReference>
<dbReference type="AlphaFoldDB" id="A0A645FQK2"/>
<dbReference type="InterPro" id="IPR013785">
    <property type="entry name" value="Aldolase_TIM"/>
</dbReference>
<dbReference type="InterPro" id="IPR011060">
    <property type="entry name" value="RibuloseP-bd_barrel"/>
</dbReference>
<protein>
    <submittedName>
        <fullName evidence="1">Imidazole glycerol phosphate synthase subunit HisF</fullName>
        <ecNumber evidence="1">4.1.3.-</ecNumber>
    </submittedName>
</protein>
<reference evidence="1" key="1">
    <citation type="submission" date="2019-08" db="EMBL/GenBank/DDBJ databases">
        <authorList>
            <person name="Kucharzyk K."/>
            <person name="Murdoch R.W."/>
            <person name="Higgins S."/>
            <person name="Loffler F."/>
        </authorList>
    </citation>
    <scope>NUCLEOTIDE SEQUENCE</scope>
</reference>
<sequence>MFEWAEECAGRGAGEILFTSMDRDGTKEGFEYATLKNLNNRLSIPIIASGGAGTKEHFWELFTNHCADAALAASVFHRREIGIRELKGYLATNGVSVRL</sequence>
<dbReference type="GO" id="GO:0000105">
    <property type="term" value="P:L-histidine biosynthetic process"/>
    <property type="evidence" value="ECO:0007669"/>
    <property type="project" value="InterPro"/>
</dbReference>
<gene>
    <name evidence="1" type="primary">hisF_46</name>
    <name evidence="1" type="ORF">SDC9_164036</name>
</gene>
<dbReference type="Gene3D" id="3.20.20.70">
    <property type="entry name" value="Aldolase class I"/>
    <property type="match status" value="1"/>
</dbReference>
<dbReference type="EMBL" id="VSSQ01063686">
    <property type="protein sequence ID" value="MPN16691.1"/>
    <property type="molecule type" value="Genomic_DNA"/>
</dbReference>